<accession>A0ABU7C336</accession>
<feature type="compositionally biased region" description="Basic and acidic residues" evidence="1">
    <location>
        <begin position="60"/>
        <end position="74"/>
    </location>
</feature>
<proteinExistence type="predicted"/>
<feature type="region of interest" description="Disordered" evidence="1">
    <location>
        <begin position="1"/>
        <end position="100"/>
    </location>
</feature>
<gene>
    <name evidence="2" type="ORF">ATANTOWER_023371</name>
</gene>
<protein>
    <submittedName>
        <fullName evidence="2">Uncharacterized protein</fullName>
    </submittedName>
</protein>
<keyword evidence="3" id="KW-1185">Reference proteome</keyword>
<name>A0ABU7C336_9TELE</name>
<dbReference type="Proteomes" id="UP001345963">
    <property type="component" value="Unassembled WGS sequence"/>
</dbReference>
<sequence length="100" mass="10403">MSGSMMEWAVGGVRGDREERTGGQNVLPKGPSSPAYPTGAPVRQVPTKDGGIGTSIGGKATDRDQALRNNRKPEPTPPAPPRKHPNPQTPIPGPVTQSTA</sequence>
<evidence type="ECO:0000313" key="2">
    <source>
        <dbReference type="EMBL" id="MED6256290.1"/>
    </source>
</evidence>
<dbReference type="EMBL" id="JAHUTI010074032">
    <property type="protein sequence ID" value="MED6256290.1"/>
    <property type="molecule type" value="Genomic_DNA"/>
</dbReference>
<evidence type="ECO:0000256" key="1">
    <source>
        <dbReference type="SAM" id="MobiDB-lite"/>
    </source>
</evidence>
<reference evidence="2 3" key="1">
    <citation type="submission" date="2021-07" db="EMBL/GenBank/DDBJ databases">
        <authorList>
            <person name="Palmer J.M."/>
        </authorList>
    </citation>
    <scope>NUCLEOTIDE SEQUENCE [LARGE SCALE GENOMIC DNA]</scope>
    <source>
        <strain evidence="2 3">AT_MEX2019</strain>
        <tissue evidence="2">Muscle</tissue>
    </source>
</reference>
<comment type="caution">
    <text evidence="2">The sequence shown here is derived from an EMBL/GenBank/DDBJ whole genome shotgun (WGS) entry which is preliminary data.</text>
</comment>
<evidence type="ECO:0000313" key="3">
    <source>
        <dbReference type="Proteomes" id="UP001345963"/>
    </source>
</evidence>
<organism evidence="2 3">
    <name type="scientific">Ataeniobius toweri</name>
    <dbReference type="NCBI Taxonomy" id="208326"/>
    <lineage>
        <taxon>Eukaryota</taxon>
        <taxon>Metazoa</taxon>
        <taxon>Chordata</taxon>
        <taxon>Craniata</taxon>
        <taxon>Vertebrata</taxon>
        <taxon>Euteleostomi</taxon>
        <taxon>Actinopterygii</taxon>
        <taxon>Neopterygii</taxon>
        <taxon>Teleostei</taxon>
        <taxon>Neoteleostei</taxon>
        <taxon>Acanthomorphata</taxon>
        <taxon>Ovalentaria</taxon>
        <taxon>Atherinomorphae</taxon>
        <taxon>Cyprinodontiformes</taxon>
        <taxon>Goodeidae</taxon>
        <taxon>Ataeniobius</taxon>
    </lineage>
</organism>